<evidence type="ECO:0000313" key="1">
    <source>
        <dbReference type="Proteomes" id="UP000790787"/>
    </source>
</evidence>
<reference evidence="1" key="1">
    <citation type="journal article" date="2014" name="Nat. Commun.">
        <title>The tobacco genome sequence and its comparison with those of tomato and potato.</title>
        <authorList>
            <person name="Sierro N."/>
            <person name="Battey J.N."/>
            <person name="Ouadi S."/>
            <person name="Bakaher N."/>
            <person name="Bovet L."/>
            <person name="Willig A."/>
            <person name="Goepfert S."/>
            <person name="Peitsch M.C."/>
            <person name="Ivanov N.V."/>
        </authorList>
    </citation>
    <scope>NUCLEOTIDE SEQUENCE [LARGE SCALE GENOMIC DNA]</scope>
</reference>
<keyword evidence="1" id="KW-1185">Reference proteome</keyword>
<organism evidence="1 2">
    <name type="scientific">Nicotiana tabacum</name>
    <name type="common">Common tobacco</name>
    <dbReference type="NCBI Taxonomy" id="4097"/>
    <lineage>
        <taxon>Eukaryota</taxon>
        <taxon>Viridiplantae</taxon>
        <taxon>Streptophyta</taxon>
        <taxon>Embryophyta</taxon>
        <taxon>Tracheophyta</taxon>
        <taxon>Spermatophyta</taxon>
        <taxon>Magnoliopsida</taxon>
        <taxon>eudicotyledons</taxon>
        <taxon>Gunneridae</taxon>
        <taxon>Pentapetalae</taxon>
        <taxon>asterids</taxon>
        <taxon>lamiids</taxon>
        <taxon>Solanales</taxon>
        <taxon>Solanaceae</taxon>
        <taxon>Nicotianoideae</taxon>
        <taxon>Nicotianeae</taxon>
        <taxon>Nicotiana</taxon>
    </lineage>
</organism>
<reference evidence="2" key="2">
    <citation type="submission" date="2025-08" db="UniProtKB">
        <authorList>
            <consortium name="RefSeq"/>
        </authorList>
    </citation>
    <scope>IDENTIFICATION</scope>
    <source>
        <tissue evidence="2">Leaf</tissue>
    </source>
</reference>
<gene>
    <name evidence="2" type="primary">LOC142174276</name>
</gene>
<evidence type="ECO:0000313" key="2">
    <source>
        <dbReference type="RefSeq" id="XP_075096165.1"/>
    </source>
</evidence>
<name>A0AC58TG14_TOBAC</name>
<sequence>MVVLGAMHLVIVGAAKGHKWRSLGVILQTAQASVIGYMMMSQFLVGNVVLYMRCKDLNGEKLPLEMDHLLLLLPPTMSSASTKNRSLWIEVVESRMSIFKANSSHFHALSILFLLPISFSLVGYPFFHLALFHPDYDFISFAQPHLFHSNFEIIVPTVYSLFLVLLFLCAVATTTHSAVHASYGRPINLVSSTKSIRKSFFPLLSTLVISQTIFISITLFFALILTIVVQILQALELIELKYDSNHFLFWVVPALIVLVPFLLWLQVNWSLAYVIAVVETKWGYETLRRSAYLVKGQRWAAFGIHLYYGFSMEMMMVCGSMFIVIVGAAKGNPWMSLAVILQIALVSVMGYIMMNQYLVANVVLYMKCKDLNGEKLHSETGGEFVAGKYVSLPLDEQKNHVTA</sequence>
<protein>
    <submittedName>
        <fullName evidence="2">Uncharacterized protein LOC142174276</fullName>
    </submittedName>
</protein>
<accession>A0AC58TG14</accession>
<dbReference type="Proteomes" id="UP000790787">
    <property type="component" value="Chromosome 20"/>
</dbReference>
<dbReference type="RefSeq" id="XP_075096165.1">
    <property type="nucleotide sequence ID" value="XM_075240064.1"/>
</dbReference>
<proteinExistence type="predicted"/>